<dbReference type="InterPro" id="IPR015424">
    <property type="entry name" value="PyrdxlP-dep_Trfase"/>
</dbReference>
<feature type="domain" description="Aminotransferase class V" evidence="2">
    <location>
        <begin position="17"/>
        <end position="346"/>
    </location>
</feature>
<reference evidence="3 4" key="1">
    <citation type="journal article" date="2013" name="Genome Announc.">
        <title>Draft genome sequences for three mercury-methylating, sulfate-reducing bacteria.</title>
        <authorList>
            <person name="Brown S.D."/>
            <person name="Hurt R.A.Jr."/>
            <person name="Gilmour C.C."/>
            <person name="Elias D.A."/>
        </authorList>
    </citation>
    <scope>NUCLEOTIDE SEQUENCE [LARGE SCALE GENOMIC DNA]</scope>
    <source>
        <strain evidence="3 4">DSM 2059</strain>
    </source>
</reference>
<keyword evidence="3" id="KW-0808">Transferase</keyword>
<gene>
    <name evidence="3" type="ORF">dsmv_0045</name>
</gene>
<evidence type="ECO:0000313" key="3">
    <source>
        <dbReference type="EMBL" id="EPR42964.1"/>
    </source>
</evidence>
<dbReference type="PANTHER" id="PTHR43586:SF15">
    <property type="entry name" value="BLR3095 PROTEIN"/>
    <property type="match status" value="1"/>
</dbReference>
<dbReference type="Proteomes" id="UP000014977">
    <property type="component" value="Unassembled WGS sequence"/>
</dbReference>
<keyword evidence="4" id="KW-1185">Reference proteome</keyword>
<dbReference type="Gene3D" id="3.40.640.10">
    <property type="entry name" value="Type I PLP-dependent aspartate aminotransferase-like (Major domain)"/>
    <property type="match status" value="1"/>
</dbReference>
<dbReference type="SUPFAM" id="SSF53383">
    <property type="entry name" value="PLP-dependent transferases"/>
    <property type="match status" value="1"/>
</dbReference>
<sequence length="389" mass="44065">MNWRHVYDNYPINREKIWLNNCGITPAGTYVIEAMTRFLNDFAQHGAHAAAADYGRVLRRIKAVLSTLLGCAPEELCLLHNTAEGMNVISRGLRFDPGDEIILLENEYPSNVYPWRHWGDKGVKLLTAPAAPTPDAFFEALLAMVTSRTRLITLSAVHWCTGMRLPLARIGELCRDRDIRFVVDGAQGVGMQPMDVRRMNIDFMAFSAWKWLMGPLGLGVLYIAEKRLTELDPVFVGTSSVVMDEVYLPYKSDFKPTADRFTFSTPSIGDWVYFLAALTYLEQIGFDKVRDRIFELAEYLKQRLRNIGFQVLSDRFPDHPTGIVVCEKPGVQSGPMVQRLAEQKVVAAERLGRIRFSPHIYLSEYQIDAAARSLSQACMGQMYAQSVRR</sequence>
<protein>
    <submittedName>
        <fullName evidence="3">Aminotransferase class V</fullName>
    </submittedName>
</protein>
<evidence type="ECO:0000259" key="2">
    <source>
        <dbReference type="Pfam" id="PF00266"/>
    </source>
</evidence>
<evidence type="ECO:0000313" key="4">
    <source>
        <dbReference type="Proteomes" id="UP000014977"/>
    </source>
</evidence>
<dbReference type="InterPro" id="IPR015422">
    <property type="entry name" value="PyrdxlP-dep_Trfase_small"/>
</dbReference>
<evidence type="ECO:0000256" key="1">
    <source>
        <dbReference type="ARBA" id="ARBA00022898"/>
    </source>
</evidence>
<dbReference type="RefSeq" id="WP_020875062.1">
    <property type="nucleotide sequence ID" value="NZ_ATHJ01000061.1"/>
</dbReference>
<name>S7V8G7_DESML</name>
<keyword evidence="3" id="KW-0032">Aminotransferase</keyword>
<keyword evidence="1" id="KW-0663">Pyridoxal phosphate</keyword>
<dbReference type="InterPro" id="IPR000192">
    <property type="entry name" value="Aminotrans_V_dom"/>
</dbReference>
<dbReference type="Pfam" id="PF00266">
    <property type="entry name" value="Aminotran_5"/>
    <property type="match status" value="1"/>
</dbReference>
<dbReference type="GO" id="GO:0008483">
    <property type="term" value="F:transaminase activity"/>
    <property type="evidence" value="ECO:0007669"/>
    <property type="project" value="UniProtKB-KW"/>
</dbReference>
<dbReference type="EMBL" id="ATHJ01000061">
    <property type="protein sequence ID" value="EPR42964.1"/>
    <property type="molecule type" value="Genomic_DNA"/>
</dbReference>
<dbReference type="STRING" id="897.B2D07_10315"/>
<dbReference type="InterPro" id="IPR015421">
    <property type="entry name" value="PyrdxlP-dep_Trfase_major"/>
</dbReference>
<dbReference type="PANTHER" id="PTHR43586">
    <property type="entry name" value="CYSTEINE DESULFURASE"/>
    <property type="match status" value="1"/>
</dbReference>
<dbReference type="eggNOG" id="COG0520">
    <property type="taxonomic scope" value="Bacteria"/>
</dbReference>
<dbReference type="PATRIC" id="fig|1121405.3.peg.844"/>
<organism evidence="3 4">
    <name type="scientific">Desulfococcus multivorans DSM 2059</name>
    <dbReference type="NCBI Taxonomy" id="1121405"/>
    <lineage>
        <taxon>Bacteria</taxon>
        <taxon>Pseudomonadati</taxon>
        <taxon>Thermodesulfobacteriota</taxon>
        <taxon>Desulfobacteria</taxon>
        <taxon>Desulfobacterales</taxon>
        <taxon>Desulfococcaceae</taxon>
        <taxon>Desulfococcus</taxon>
    </lineage>
</organism>
<accession>S7V8G7</accession>
<comment type="caution">
    <text evidence="3">The sequence shown here is derived from an EMBL/GenBank/DDBJ whole genome shotgun (WGS) entry which is preliminary data.</text>
</comment>
<dbReference type="Gene3D" id="3.90.1150.10">
    <property type="entry name" value="Aspartate Aminotransferase, domain 1"/>
    <property type="match status" value="1"/>
</dbReference>
<dbReference type="AlphaFoldDB" id="S7V8G7"/>
<proteinExistence type="predicted"/>